<evidence type="ECO:0000259" key="1">
    <source>
        <dbReference type="PROSITE" id="PS51186"/>
    </source>
</evidence>
<dbReference type="Gene3D" id="3.40.630.30">
    <property type="match status" value="1"/>
</dbReference>
<dbReference type="HOGENOM" id="CLU_013985_3_6_5"/>
<proteinExistence type="predicted"/>
<dbReference type="AlphaFoldDB" id="Q216U1"/>
<dbReference type="PANTHER" id="PTHR43792">
    <property type="entry name" value="GNAT FAMILY, PUTATIVE (AFU_ORTHOLOGUE AFUA_3G00765)-RELATED-RELATED"/>
    <property type="match status" value="1"/>
</dbReference>
<reference evidence="2" key="1">
    <citation type="submission" date="2006-03" db="EMBL/GenBank/DDBJ databases">
        <title>Complete sequence of Rhodopseudomonas palustris BisB18.</title>
        <authorList>
            <consortium name="US DOE Joint Genome Institute"/>
            <person name="Copeland A."/>
            <person name="Lucas S."/>
            <person name="Lapidus A."/>
            <person name="Barry K."/>
            <person name="Detter J.C."/>
            <person name="Glavina del Rio T."/>
            <person name="Hammon N."/>
            <person name="Israni S."/>
            <person name="Dalin E."/>
            <person name="Tice H."/>
            <person name="Pitluck S."/>
            <person name="Chain P."/>
            <person name="Malfatti S."/>
            <person name="Shin M."/>
            <person name="Vergez L."/>
            <person name="Schmutz J."/>
            <person name="Larimer F."/>
            <person name="Land M."/>
            <person name="Hauser L."/>
            <person name="Pelletier D.A."/>
            <person name="Kyrpides N."/>
            <person name="Anderson I."/>
            <person name="Oda Y."/>
            <person name="Harwood C.S."/>
            <person name="Richardson P."/>
        </authorList>
    </citation>
    <scope>NUCLEOTIDE SEQUENCE [LARGE SCALE GENOMIC DNA]</scope>
    <source>
        <strain evidence="2">BisB18</strain>
    </source>
</reference>
<keyword evidence="2" id="KW-0808">Transferase</keyword>
<dbReference type="SUPFAM" id="SSF55729">
    <property type="entry name" value="Acyl-CoA N-acyltransferases (Nat)"/>
    <property type="match status" value="1"/>
</dbReference>
<evidence type="ECO:0000313" key="2">
    <source>
        <dbReference type="EMBL" id="ABD87595.1"/>
    </source>
</evidence>
<dbReference type="InterPro" id="IPR051531">
    <property type="entry name" value="N-acetyltransferase"/>
</dbReference>
<feature type="domain" description="N-acetyltransferase" evidence="1">
    <location>
        <begin position="15"/>
        <end position="174"/>
    </location>
</feature>
<dbReference type="InterPro" id="IPR016181">
    <property type="entry name" value="Acyl_CoA_acyltransferase"/>
</dbReference>
<protein>
    <submittedName>
        <fullName evidence="2">GCN5-related N-acetyltransferase</fullName>
    </submittedName>
</protein>
<dbReference type="KEGG" id="rpc:RPC_2040"/>
<dbReference type="OrthoDB" id="6293260at2"/>
<dbReference type="PROSITE" id="PS51186">
    <property type="entry name" value="GNAT"/>
    <property type="match status" value="1"/>
</dbReference>
<organism evidence="2">
    <name type="scientific">Rhodopseudomonas palustris (strain BisB18)</name>
    <dbReference type="NCBI Taxonomy" id="316056"/>
    <lineage>
        <taxon>Bacteria</taxon>
        <taxon>Pseudomonadati</taxon>
        <taxon>Pseudomonadota</taxon>
        <taxon>Alphaproteobacteria</taxon>
        <taxon>Hyphomicrobiales</taxon>
        <taxon>Nitrobacteraceae</taxon>
        <taxon>Rhodopseudomonas</taxon>
    </lineage>
</organism>
<dbReference type="STRING" id="316056.RPC_2040"/>
<dbReference type="EMBL" id="CP000301">
    <property type="protein sequence ID" value="ABD87595.1"/>
    <property type="molecule type" value="Genomic_DNA"/>
</dbReference>
<sequence length="174" mass="19646">MTTGAIQPVPPLMTERLRLARRRIADLEDCLAMDMDPRVAAYAFDQIEPHQHRARIRAAIAADQDPQLGFWTVRDRSSDQFVGWVYVKPFQQSALLEVGFRFCHQHWGRGLAGEAMWRLISHAFVALDAQAVCAITNPKNSRAIALLHRLGFNQHGYVEAYGSAGPFFVCLRDP</sequence>
<dbReference type="PANTHER" id="PTHR43792:SF16">
    <property type="entry name" value="N-ACETYLTRANSFERASE DOMAIN-CONTAINING PROTEIN"/>
    <property type="match status" value="1"/>
</dbReference>
<gene>
    <name evidence="2" type="ordered locus">RPC_2040</name>
</gene>
<dbReference type="GO" id="GO:0016747">
    <property type="term" value="F:acyltransferase activity, transferring groups other than amino-acyl groups"/>
    <property type="evidence" value="ECO:0007669"/>
    <property type="project" value="InterPro"/>
</dbReference>
<dbReference type="eggNOG" id="COG1670">
    <property type="taxonomic scope" value="Bacteria"/>
</dbReference>
<name>Q216U1_RHOPB</name>
<accession>Q216U1</accession>
<dbReference type="InterPro" id="IPR000182">
    <property type="entry name" value="GNAT_dom"/>
</dbReference>
<dbReference type="RefSeq" id="WP_011472496.1">
    <property type="nucleotide sequence ID" value="NC_007925.1"/>
</dbReference>
<dbReference type="Pfam" id="PF13302">
    <property type="entry name" value="Acetyltransf_3"/>
    <property type="match status" value="1"/>
</dbReference>